<evidence type="ECO:0000313" key="2">
    <source>
        <dbReference type="EMBL" id="CAI3952815.1"/>
    </source>
</evidence>
<comment type="caution">
    <text evidence="2">The sequence shown here is derived from an EMBL/GenBank/DDBJ whole genome shotgun (WGS) entry which is preliminary data.</text>
</comment>
<sequence>MKKIAMALSLVLFPLTAQAQSGREQVVQAVTNDLKPAFCANDLKQAMQIVEGCYAKVDQDSEKYNMNQCVLEDIMVIGAIKKKQKQYLTNYMPDPYAHLDFIQPVNVGLRVGKHPNSFTDAGSSEEMKKTFIEDVSTIIDNMKQENCFDLDKLK</sequence>
<dbReference type="RefSeq" id="WP_271790240.1">
    <property type="nucleotide sequence ID" value="NZ_CAMXCJ010000002.1"/>
</dbReference>
<feature type="chain" id="PRO_5046375894" evidence="1">
    <location>
        <begin position="20"/>
        <end position="154"/>
    </location>
</feature>
<keyword evidence="1" id="KW-0732">Signal</keyword>
<dbReference type="Proteomes" id="UP001154259">
    <property type="component" value="Unassembled WGS sequence"/>
</dbReference>
<feature type="signal peptide" evidence="1">
    <location>
        <begin position="1"/>
        <end position="19"/>
    </location>
</feature>
<reference evidence="2" key="1">
    <citation type="submission" date="2022-10" db="EMBL/GenBank/DDBJ databases">
        <authorList>
            <person name="Botero Cardona J."/>
        </authorList>
    </citation>
    <scope>NUCLEOTIDE SEQUENCE</scope>
    <source>
        <strain evidence="2">R-53529</strain>
    </source>
</reference>
<protein>
    <submittedName>
        <fullName evidence="2">Uncharacterized protein</fullName>
    </submittedName>
</protein>
<dbReference type="EMBL" id="CAMXCS010000005">
    <property type="protein sequence ID" value="CAI3952815.1"/>
    <property type="molecule type" value="Genomic_DNA"/>
</dbReference>
<gene>
    <name evidence="2" type="ORF">R53529_LOCUS1811</name>
</gene>
<name>A0ABM9HSN9_9PROT</name>
<proteinExistence type="predicted"/>
<evidence type="ECO:0000313" key="3">
    <source>
        <dbReference type="Proteomes" id="UP001154259"/>
    </source>
</evidence>
<keyword evidence="3" id="KW-1185">Reference proteome</keyword>
<organism evidence="2 3">
    <name type="scientific">Commensalibacter communis</name>
    <dbReference type="NCBI Taxonomy" id="2972786"/>
    <lineage>
        <taxon>Bacteria</taxon>
        <taxon>Pseudomonadati</taxon>
        <taxon>Pseudomonadota</taxon>
        <taxon>Alphaproteobacteria</taxon>
        <taxon>Acetobacterales</taxon>
        <taxon>Acetobacteraceae</taxon>
    </lineage>
</organism>
<evidence type="ECO:0000256" key="1">
    <source>
        <dbReference type="SAM" id="SignalP"/>
    </source>
</evidence>
<accession>A0ABM9HSN9</accession>